<keyword evidence="2" id="KW-1185">Reference proteome</keyword>
<sequence length="61" mass="6755">MYQQESQAVAPANTAGSAVPEFYLPLGGGTDPDFYVPEDRVHEPSRFSRWISALPGFGRQR</sequence>
<accession>A0A1H2BFH0</accession>
<name>A0A1H2BFH0_9MICC</name>
<proteinExistence type="predicted"/>
<dbReference type="EMBL" id="LT629779">
    <property type="protein sequence ID" value="SDT56817.1"/>
    <property type="molecule type" value="Genomic_DNA"/>
</dbReference>
<evidence type="ECO:0000313" key="1">
    <source>
        <dbReference type="EMBL" id="SDT56817.1"/>
    </source>
</evidence>
<evidence type="ECO:0000313" key="2">
    <source>
        <dbReference type="Proteomes" id="UP000198751"/>
    </source>
</evidence>
<gene>
    <name evidence="1" type="ORF">SAMN04489743_3645</name>
</gene>
<reference evidence="2" key="1">
    <citation type="submission" date="2016-10" db="EMBL/GenBank/DDBJ databases">
        <authorList>
            <person name="Varghese N."/>
            <person name="Submissions S."/>
        </authorList>
    </citation>
    <scope>NUCLEOTIDE SEQUENCE [LARGE SCALE GENOMIC DNA]</scope>
    <source>
        <strain evidence="2">IMMIB L-1606</strain>
    </source>
</reference>
<dbReference type="Proteomes" id="UP000198751">
    <property type="component" value="Chromosome I"/>
</dbReference>
<dbReference type="OrthoDB" id="4951042at2"/>
<protein>
    <submittedName>
        <fullName evidence="1">Uncharacterized protein</fullName>
    </submittedName>
</protein>
<dbReference type="AlphaFoldDB" id="A0A1H2BFH0"/>
<organism evidence="1 2">
    <name type="scientific">Pseudarthrobacter equi</name>
    <dbReference type="NCBI Taxonomy" id="728066"/>
    <lineage>
        <taxon>Bacteria</taxon>
        <taxon>Bacillati</taxon>
        <taxon>Actinomycetota</taxon>
        <taxon>Actinomycetes</taxon>
        <taxon>Micrococcales</taxon>
        <taxon>Micrococcaceae</taxon>
        <taxon>Pseudarthrobacter</taxon>
    </lineage>
</organism>
<dbReference type="RefSeq" id="WP_091723039.1">
    <property type="nucleotide sequence ID" value="NZ_CAUQLD010000014.1"/>
</dbReference>